<sequence>MRVDTIDERLQLFRRMIEHAGLDPDDLQTASGEALRAAAQRCLGCRAGEECRSWLDDVPDTQPLPGFCRNAGQFQDWVEQEIARDLAALSERIDAASRLTGACGSAED</sequence>
<dbReference type="InterPro" id="IPR045601">
    <property type="entry name" value="DUF6455"/>
</dbReference>
<gene>
    <name evidence="2" type="ORF">STARVERO_02222</name>
</gene>
<feature type="domain" description="DUF6455" evidence="1">
    <location>
        <begin position="4"/>
        <end position="77"/>
    </location>
</feature>
<accession>A0A5S9P495</accession>
<dbReference type="Pfam" id="PF20056">
    <property type="entry name" value="DUF6455"/>
    <property type="match status" value="1"/>
</dbReference>
<organism evidence="2 3">
    <name type="scientific">Starkeya nomas</name>
    <dbReference type="NCBI Taxonomy" id="2666134"/>
    <lineage>
        <taxon>Bacteria</taxon>
        <taxon>Pseudomonadati</taxon>
        <taxon>Pseudomonadota</taxon>
        <taxon>Alphaproteobacteria</taxon>
        <taxon>Hyphomicrobiales</taxon>
        <taxon>Xanthobacteraceae</taxon>
        <taxon>Starkeya</taxon>
    </lineage>
</organism>
<reference evidence="2 3" key="1">
    <citation type="submission" date="2019-12" db="EMBL/GenBank/DDBJ databases">
        <authorList>
            <person name="Reyes-Prieto M."/>
        </authorList>
    </citation>
    <scope>NUCLEOTIDE SEQUENCE [LARGE SCALE GENOMIC DNA]</scope>
    <source>
        <strain evidence="2">HF14-78462</strain>
    </source>
</reference>
<protein>
    <recommendedName>
        <fullName evidence="1">DUF6455 domain-containing protein</fullName>
    </recommendedName>
</protein>
<dbReference type="AlphaFoldDB" id="A0A5S9P495"/>
<proteinExistence type="predicted"/>
<name>A0A5S9P495_9HYPH</name>
<evidence type="ECO:0000313" key="2">
    <source>
        <dbReference type="EMBL" id="CAA0097963.1"/>
    </source>
</evidence>
<evidence type="ECO:0000259" key="1">
    <source>
        <dbReference type="Pfam" id="PF20056"/>
    </source>
</evidence>
<keyword evidence="3" id="KW-1185">Reference proteome</keyword>
<evidence type="ECO:0000313" key="3">
    <source>
        <dbReference type="Proteomes" id="UP000433050"/>
    </source>
</evidence>
<dbReference type="RefSeq" id="WP_144343669.1">
    <property type="nucleotide sequence ID" value="NZ_CACSAS010000001.1"/>
</dbReference>
<dbReference type="Proteomes" id="UP000433050">
    <property type="component" value="Unassembled WGS sequence"/>
</dbReference>
<dbReference type="EMBL" id="CACSAS010000001">
    <property type="protein sequence ID" value="CAA0097963.1"/>
    <property type="molecule type" value="Genomic_DNA"/>
</dbReference>